<evidence type="ECO:0000313" key="2">
    <source>
        <dbReference type="EMBL" id="KAF9885216.1"/>
    </source>
</evidence>
<sequence>MHIALLDVDIPVLAVYHQRGLYSSQFRRLLENAATRVNHTTKLHTTTFDVVGGSLPPLTSLRTSRHDRDQKNNATPNPNPNPLALPIDGILITGAGAGAYETFNHPWIVTLQTYLQTVYANYPHVKLFGSCFGHQIIAQALLPPASFKVESAKPHHGDEMGLVPVTLTKGFVERFSVLREGGAPARRMRLQMVHGDWVTAVEEEKETMEFPRGWMNVGSSDACPIQGLYCPQRVLTYQGHFEFDVWVTRETVVEFARRYGWEEAVVERYLQAIQQGREKCQDGDDDNDESRLAAEVLVMFFAGEDE</sequence>
<reference evidence="2" key="2">
    <citation type="submission" date="2020-02" db="EMBL/GenBank/DDBJ databases">
        <authorList>
            <person name="Gilchrist C.L.M."/>
            <person name="Chooi Y.-H."/>
        </authorList>
    </citation>
    <scope>NUCLEOTIDE SEQUENCE</scope>
    <source>
        <strain evidence="2">MST-FP2251</strain>
    </source>
</reference>
<gene>
    <name evidence="2" type="ORF">FE257_000576</name>
</gene>
<organism evidence="2 3">
    <name type="scientific">Aspergillus nanangensis</name>
    <dbReference type="NCBI Taxonomy" id="2582783"/>
    <lineage>
        <taxon>Eukaryota</taxon>
        <taxon>Fungi</taxon>
        <taxon>Dikarya</taxon>
        <taxon>Ascomycota</taxon>
        <taxon>Pezizomycotina</taxon>
        <taxon>Eurotiomycetes</taxon>
        <taxon>Eurotiomycetidae</taxon>
        <taxon>Eurotiales</taxon>
        <taxon>Aspergillaceae</taxon>
        <taxon>Aspergillus</taxon>
        <taxon>Aspergillus subgen. Circumdati</taxon>
    </lineage>
</organism>
<dbReference type="PANTHER" id="PTHR42695">
    <property type="entry name" value="GLUTAMINE AMIDOTRANSFERASE YLR126C-RELATED"/>
    <property type="match status" value="1"/>
</dbReference>
<protein>
    <recommendedName>
        <fullName evidence="4">Class I glutamine amidotransferase-like protein</fullName>
    </recommendedName>
</protein>
<proteinExistence type="predicted"/>
<dbReference type="SUPFAM" id="SSF52317">
    <property type="entry name" value="Class I glutamine amidotransferase-like"/>
    <property type="match status" value="1"/>
</dbReference>
<dbReference type="GO" id="GO:0005829">
    <property type="term" value="C:cytosol"/>
    <property type="evidence" value="ECO:0007669"/>
    <property type="project" value="TreeGrafter"/>
</dbReference>
<dbReference type="InterPro" id="IPR044992">
    <property type="entry name" value="ChyE-like"/>
</dbReference>
<dbReference type="EMBL" id="VCAU01000100">
    <property type="protein sequence ID" value="KAF9885216.1"/>
    <property type="molecule type" value="Genomic_DNA"/>
</dbReference>
<keyword evidence="3" id="KW-1185">Reference proteome</keyword>
<comment type="caution">
    <text evidence="2">The sequence shown here is derived from an EMBL/GenBank/DDBJ whole genome shotgun (WGS) entry which is preliminary data.</text>
</comment>
<dbReference type="Proteomes" id="UP001194746">
    <property type="component" value="Unassembled WGS sequence"/>
</dbReference>
<evidence type="ECO:0000313" key="3">
    <source>
        <dbReference type="Proteomes" id="UP001194746"/>
    </source>
</evidence>
<accession>A0AAD4CEV5</accession>
<dbReference type="PANTHER" id="PTHR42695:SF6">
    <property type="entry name" value="GLUTAMINE AMIDOTRANSFERASE DOMAIN-CONTAINING PROTEIN"/>
    <property type="match status" value="1"/>
</dbReference>
<name>A0AAD4CEV5_ASPNN</name>
<dbReference type="CDD" id="cd01741">
    <property type="entry name" value="GATase1_1"/>
    <property type="match status" value="1"/>
</dbReference>
<feature type="region of interest" description="Disordered" evidence="1">
    <location>
        <begin position="56"/>
        <end position="82"/>
    </location>
</feature>
<dbReference type="GO" id="GO:0005634">
    <property type="term" value="C:nucleus"/>
    <property type="evidence" value="ECO:0007669"/>
    <property type="project" value="TreeGrafter"/>
</dbReference>
<dbReference type="AlphaFoldDB" id="A0AAD4CEV5"/>
<dbReference type="InterPro" id="IPR029062">
    <property type="entry name" value="Class_I_gatase-like"/>
</dbReference>
<reference evidence="2" key="1">
    <citation type="journal article" date="2019" name="Beilstein J. Org. Chem.">
        <title>Nanangenines: drimane sesquiterpenoids as the dominant metabolite cohort of a novel Australian fungus, Aspergillus nanangensis.</title>
        <authorList>
            <person name="Lacey H.J."/>
            <person name="Gilchrist C.L.M."/>
            <person name="Crombie A."/>
            <person name="Kalaitzis J.A."/>
            <person name="Vuong D."/>
            <person name="Rutledge P.J."/>
            <person name="Turner P."/>
            <person name="Pitt J.I."/>
            <person name="Lacey E."/>
            <person name="Chooi Y.H."/>
            <person name="Piggott A.M."/>
        </authorList>
    </citation>
    <scope>NUCLEOTIDE SEQUENCE</scope>
    <source>
        <strain evidence="2">MST-FP2251</strain>
    </source>
</reference>
<evidence type="ECO:0000256" key="1">
    <source>
        <dbReference type="SAM" id="MobiDB-lite"/>
    </source>
</evidence>
<dbReference type="Gene3D" id="3.40.50.880">
    <property type="match status" value="1"/>
</dbReference>
<evidence type="ECO:0008006" key="4">
    <source>
        <dbReference type="Google" id="ProtNLM"/>
    </source>
</evidence>